<dbReference type="Pfam" id="PF20557">
    <property type="entry name" value="DnaT_2"/>
    <property type="match status" value="1"/>
</dbReference>
<proteinExistence type="predicted"/>
<dbReference type="RefSeq" id="WP_135282636.1">
    <property type="nucleotide sequence ID" value="NZ_SRIO01000019.1"/>
</dbReference>
<accession>A0A4Z0F813</accession>
<dbReference type="OrthoDB" id="6507212at2"/>
<keyword evidence="3" id="KW-1185">Reference proteome</keyword>
<reference evidence="2 3" key="1">
    <citation type="journal article" date="2019" name="ISME J.">
        <title>Candidatus Macondimonas diazotrophica, a novel gammaproteobacterial genus dominating crude-oil-contaminated coastal sediments.</title>
        <authorList>
            <person name="Karthikeyan S."/>
            <person name="Konstantinidis K."/>
        </authorList>
    </citation>
    <scope>NUCLEOTIDE SEQUENCE [LARGE SCALE GENOMIC DNA]</scope>
    <source>
        <strain evidence="2 3">KTK01</strain>
    </source>
</reference>
<evidence type="ECO:0000313" key="2">
    <source>
        <dbReference type="EMBL" id="TFZ81592.1"/>
    </source>
</evidence>
<organism evidence="2 3">
    <name type="scientific">Candidatus Macondimonas diazotrophica</name>
    <dbReference type="NCBI Taxonomy" id="2305248"/>
    <lineage>
        <taxon>Bacteria</taxon>
        <taxon>Pseudomonadati</taxon>
        <taxon>Pseudomonadota</taxon>
        <taxon>Gammaproteobacteria</taxon>
        <taxon>Chromatiales</taxon>
        <taxon>Ectothiorhodospiraceae</taxon>
        <taxon>Candidatus Macondimonas</taxon>
    </lineage>
</organism>
<dbReference type="EMBL" id="SRIO01000019">
    <property type="protein sequence ID" value="TFZ81592.1"/>
    <property type="molecule type" value="Genomic_DNA"/>
</dbReference>
<dbReference type="InterPro" id="IPR046787">
    <property type="entry name" value="DnaT_2"/>
</dbReference>
<sequence>MAFVFKVEDGTGYTDSNSLASIEDADDYLELDIHEQTWPGLEDEVKEKLLAFATRDLFQRLTLDGCKTISDSALPLPRTGMKHANGVPVEVDEIPTSFVHAVIEYARILAKGPARDPNATQGLRRIEVDVIELEFEPGAQINSLPDVVSRLIRDYAIVTSDKPTFAKIKRS</sequence>
<evidence type="ECO:0000313" key="3">
    <source>
        <dbReference type="Proteomes" id="UP000297890"/>
    </source>
</evidence>
<feature type="domain" description="Putative DnaT-like" evidence="1">
    <location>
        <begin position="5"/>
        <end position="156"/>
    </location>
</feature>
<gene>
    <name evidence="2" type="ORF">E4680_11870</name>
</gene>
<dbReference type="AlphaFoldDB" id="A0A4Z0F813"/>
<dbReference type="Proteomes" id="UP000297890">
    <property type="component" value="Unassembled WGS sequence"/>
</dbReference>
<evidence type="ECO:0000259" key="1">
    <source>
        <dbReference type="Pfam" id="PF20557"/>
    </source>
</evidence>
<protein>
    <recommendedName>
        <fullName evidence="1">Putative DnaT-like domain-containing protein</fullName>
    </recommendedName>
</protein>
<name>A0A4Z0F813_9GAMM</name>
<comment type="caution">
    <text evidence="2">The sequence shown here is derived from an EMBL/GenBank/DDBJ whole genome shotgun (WGS) entry which is preliminary data.</text>
</comment>